<evidence type="ECO:0000256" key="5">
    <source>
        <dbReference type="SAM" id="MobiDB-lite"/>
    </source>
</evidence>
<feature type="repeat" description="WD" evidence="3">
    <location>
        <begin position="392"/>
        <end position="431"/>
    </location>
</feature>
<evidence type="ECO:0000256" key="2">
    <source>
        <dbReference type="ARBA" id="ARBA00022737"/>
    </source>
</evidence>
<name>A0AAF0F383_9BASI</name>
<dbReference type="SUPFAM" id="SSF50978">
    <property type="entry name" value="WD40 repeat-like"/>
    <property type="match status" value="1"/>
</dbReference>
<dbReference type="GO" id="GO:0140680">
    <property type="term" value="F:histone H3K36me/H3K36me2 demethylase activity"/>
    <property type="evidence" value="ECO:0007669"/>
    <property type="project" value="UniProtKB-EC"/>
</dbReference>
<reference evidence="6" key="1">
    <citation type="submission" date="2023-03" db="EMBL/GenBank/DDBJ databases">
        <title>Mating type loci evolution in Malassezia.</title>
        <authorList>
            <person name="Coelho M.A."/>
        </authorList>
    </citation>
    <scope>NUCLEOTIDE SEQUENCE</scope>
    <source>
        <strain evidence="6">CBS 9431</strain>
    </source>
</reference>
<dbReference type="PROSITE" id="PS50082">
    <property type="entry name" value="WD_REPEATS_2"/>
    <property type="match status" value="6"/>
</dbReference>
<accession>A0AAF0F383</accession>
<protein>
    <submittedName>
        <fullName evidence="6">[histone H3]-dimethyl-L-lysine(36) demethylase</fullName>
        <ecNumber evidence="6">1.14.11.27</ecNumber>
    </submittedName>
</protein>
<dbReference type="PROSITE" id="PS00678">
    <property type="entry name" value="WD_REPEATS_1"/>
    <property type="match status" value="4"/>
</dbReference>
<dbReference type="PANTHER" id="PTHR44156">
    <property type="entry name" value="SUPERNUMERARY LIMBS, ISOFORM B-RELATED"/>
    <property type="match status" value="1"/>
</dbReference>
<feature type="repeat" description="WD" evidence="3">
    <location>
        <begin position="671"/>
        <end position="702"/>
    </location>
</feature>
<keyword evidence="7" id="KW-1185">Reference proteome</keyword>
<feature type="repeat" description="WD" evidence="3">
    <location>
        <begin position="568"/>
        <end position="590"/>
    </location>
</feature>
<dbReference type="EC" id="1.14.11.27" evidence="6"/>
<feature type="region of interest" description="Disordered" evidence="5">
    <location>
        <begin position="1"/>
        <end position="47"/>
    </location>
</feature>
<gene>
    <name evidence="6" type="primary">MDV1</name>
    <name evidence="6" type="ORF">MJAP1_002962</name>
</gene>
<evidence type="ECO:0000313" key="7">
    <source>
        <dbReference type="Proteomes" id="UP001217754"/>
    </source>
</evidence>
<evidence type="ECO:0000256" key="3">
    <source>
        <dbReference type="PROSITE-ProRule" id="PRU00221"/>
    </source>
</evidence>
<feature type="repeat" description="WD" evidence="3">
    <location>
        <begin position="591"/>
        <end position="630"/>
    </location>
</feature>
<dbReference type="Gene3D" id="2.130.10.10">
    <property type="entry name" value="YVTN repeat-like/Quinoprotein amine dehydrogenase"/>
    <property type="match status" value="2"/>
</dbReference>
<dbReference type="SMART" id="SM00320">
    <property type="entry name" value="WD40"/>
    <property type="match status" value="7"/>
</dbReference>
<dbReference type="RefSeq" id="XP_060122877.1">
    <property type="nucleotide sequence ID" value="XM_060266894.1"/>
</dbReference>
<keyword evidence="2" id="KW-0677">Repeat</keyword>
<dbReference type="InterPro" id="IPR020472">
    <property type="entry name" value="WD40_PAC1"/>
</dbReference>
<dbReference type="Proteomes" id="UP001217754">
    <property type="component" value="Chromosome 5"/>
</dbReference>
<dbReference type="InterPro" id="IPR019775">
    <property type="entry name" value="WD40_repeat_CS"/>
</dbReference>
<dbReference type="AlphaFoldDB" id="A0AAF0F383"/>
<organism evidence="6 7">
    <name type="scientific">Malassezia japonica</name>
    <dbReference type="NCBI Taxonomy" id="223818"/>
    <lineage>
        <taxon>Eukaryota</taxon>
        <taxon>Fungi</taxon>
        <taxon>Dikarya</taxon>
        <taxon>Basidiomycota</taxon>
        <taxon>Ustilaginomycotina</taxon>
        <taxon>Malasseziomycetes</taxon>
        <taxon>Malasseziales</taxon>
        <taxon>Malasseziaceae</taxon>
        <taxon>Malassezia</taxon>
    </lineage>
</organism>
<dbReference type="InterPro" id="IPR053299">
    <property type="entry name" value="ASTRA_WD_repeat"/>
</dbReference>
<evidence type="ECO:0000256" key="1">
    <source>
        <dbReference type="ARBA" id="ARBA00022574"/>
    </source>
</evidence>
<keyword evidence="4" id="KW-0175">Coiled coil</keyword>
<feature type="repeat" description="WD" evidence="3">
    <location>
        <begin position="350"/>
        <end position="391"/>
    </location>
</feature>
<dbReference type="CDD" id="cd00200">
    <property type="entry name" value="WD40"/>
    <property type="match status" value="1"/>
</dbReference>
<proteinExistence type="predicted"/>
<feature type="region of interest" description="Disordered" evidence="5">
    <location>
        <begin position="301"/>
        <end position="333"/>
    </location>
</feature>
<feature type="coiled-coil region" evidence="4">
    <location>
        <begin position="216"/>
        <end position="292"/>
    </location>
</feature>
<sequence length="702" mass="77712">MVWPSAPESPVKRMQRSTESPVKRMHRSTGSSHRNDIDAPRSAASEPSRLLSEMAPHLMTPAMVNALTKVSLQAGQLSASRDPYPLKRSTLLLAPQFSIENPARSLARISSSLLQFSGLKGARTPANQPMTSMDVGVLEESQRILEGATADLETALDTSELDAERDEVPVSLLRGFQATVPQAYAGKTRRRNVRAIASAQTERRPRRERVTRMASAEKKLLSLEELEQQNAEITEEMRNVTIRRNLYNAEIVQVDAKIAALEAIKTSLQNKLVEVREEELELDDELQGLTELLELQRHRRSMPGGRGLDATTLLPQEPPTHRGTSRRRKGPVFLPSEHDELPPGVAFMTLANHAGPITALDFSEPYGTLVSASADENMRVWDLSTGEEVGRLRGHTDTVKCLQVEDELCVTGSLDHALRLWDLRRVDDYETALSARLEGTGGEDAEDPCVRTLEGHSKGVTALYFDDGCLVTGAADKTLRQWDLETGQCVLTMDILWAMSNTSTHAMVDLRPDDPFAPPSPDPNIDPLGSISNQFTGPFSYPTPPYEDGSWEMFQDFVGGVQFWGYALASGSGDGGVRLWDLRTGQAHRTLLGHTAPISCLQFDEMHLMSGSLDKTVRIWDLRMGNVVETLQYDYPVTALQFDSRKVLTACGARALDMYNRTSEKHAPLSINGHTAPAEHLRYMDRYAVTGARDSCIKVWSL</sequence>
<dbReference type="InterPro" id="IPR036322">
    <property type="entry name" value="WD40_repeat_dom_sf"/>
</dbReference>
<dbReference type="PRINTS" id="PR00320">
    <property type="entry name" value="GPROTEINBRPT"/>
</dbReference>
<dbReference type="EMBL" id="CP119962">
    <property type="protein sequence ID" value="WFD39980.1"/>
    <property type="molecule type" value="Genomic_DNA"/>
</dbReference>
<dbReference type="Gene3D" id="6.10.280.220">
    <property type="match status" value="1"/>
</dbReference>
<dbReference type="GeneID" id="85226613"/>
<evidence type="ECO:0000313" key="6">
    <source>
        <dbReference type="EMBL" id="WFD39980.1"/>
    </source>
</evidence>
<dbReference type="PROSITE" id="PS50294">
    <property type="entry name" value="WD_REPEATS_REGION"/>
    <property type="match status" value="5"/>
</dbReference>
<evidence type="ECO:0000256" key="4">
    <source>
        <dbReference type="SAM" id="Coils"/>
    </source>
</evidence>
<dbReference type="Pfam" id="PF00400">
    <property type="entry name" value="WD40"/>
    <property type="match status" value="4"/>
</dbReference>
<dbReference type="InterPro" id="IPR001680">
    <property type="entry name" value="WD40_rpt"/>
</dbReference>
<dbReference type="InterPro" id="IPR015943">
    <property type="entry name" value="WD40/YVTN_repeat-like_dom_sf"/>
</dbReference>
<keyword evidence="1 3" id="KW-0853">WD repeat</keyword>
<feature type="repeat" description="WD" evidence="3">
    <location>
        <begin position="453"/>
        <end position="492"/>
    </location>
</feature>
<keyword evidence="6" id="KW-0560">Oxidoreductase</keyword>